<keyword evidence="1" id="KW-0812">Transmembrane</keyword>
<keyword evidence="1" id="KW-1133">Transmembrane helix</keyword>
<name>A0ABW5BBP0_9BACT</name>
<sequence length="125" mass="13817">MARFLSIFLLVALTVFILGVYLPYWALMVVVAFLTFLVGARPVTAFFGGGLAFGLTWFLLAIYISMHTNSALPSQMATLMGIKNDNLLWFATGVLGLFLGGFSGLTGALFKKLFEKKYEGVYRRN</sequence>
<comment type="caution">
    <text evidence="2">The sequence shown here is derived from an EMBL/GenBank/DDBJ whole genome shotgun (WGS) entry which is preliminary data.</text>
</comment>
<keyword evidence="3" id="KW-1185">Reference proteome</keyword>
<protein>
    <recommendedName>
        <fullName evidence="4">DUF4175 domain-containing protein</fullName>
    </recommendedName>
</protein>
<dbReference type="Proteomes" id="UP001597414">
    <property type="component" value="Unassembled WGS sequence"/>
</dbReference>
<organism evidence="2 3">
    <name type="scientific">Shivajiella indica</name>
    <dbReference type="NCBI Taxonomy" id="872115"/>
    <lineage>
        <taxon>Bacteria</taxon>
        <taxon>Pseudomonadati</taxon>
        <taxon>Bacteroidota</taxon>
        <taxon>Cytophagia</taxon>
        <taxon>Cytophagales</taxon>
        <taxon>Cyclobacteriaceae</taxon>
        <taxon>Shivajiella</taxon>
    </lineage>
</organism>
<evidence type="ECO:0008006" key="4">
    <source>
        <dbReference type="Google" id="ProtNLM"/>
    </source>
</evidence>
<feature type="transmembrane region" description="Helical" evidence="1">
    <location>
        <begin position="43"/>
        <end position="66"/>
    </location>
</feature>
<dbReference type="RefSeq" id="WP_380806141.1">
    <property type="nucleotide sequence ID" value="NZ_JBHUIV010000025.1"/>
</dbReference>
<proteinExistence type="predicted"/>
<evidence type="ECO:0000256" key="1">
    <source>
        <dbReference type="SAM" id="Phobius"/>
    </source>
</evidence>
<feature type="transmembrane region" description="Helical" evidence="1">
    <location>
        <begin position="87"/>
        <end position="110"/>
    </location>
</feature>
<keyword evidence="1" id="KW-0472">Membrane</keyword>
<evidence type="ECO:0000313" key="3">
    <source>
        <dbReference type="Proteomes" id="UP001597414"/>
    </source>
</evidence>
<accession>A0ABW5BBP0</accession>
<dbReference type="EMBL" id="JBHUIV010000025">
    <property type="protein sequence ID" value="MFD2203548.1"/>
    <property type="molecule type" value="Genomic_DNA"/>
</dbReference>
<feature type="transmembrane region" description="Helical" evidence="1">
    <location>
        <begin position="7"/>
        <end position="37"/>
    </location>
</feature>
<evidence type="ECO:0000313" key="2">
    <source>
        <dbReference type="EMBL" id="MFD2203548.1"/>
    </source>
</evidence>
<gene>
    <name evidence="2" type="ORF">ACFSKV_18350</name>
</gene>
<reference evidence="3" key="1">
    <citation type="journal article" date="2019" name="Int. J. Syst. Evol. Microbiol.">
        <title>The Global Catalogue of Microorganisms (GCM) 10K type strain sequencing project: providing services to taxonomists for standard genome sequencing and annotation.</title>
        <authorList>
            <consortium name="The Broad Institute Genomics Platform"/>
            <consortium name="The Broad Institute Genome Sequencing Center for Infectious Disease"/>
            <person name="Wu L."/>
            <person name="Ma J."/>
        </authorList>
    </citation>
    <scope>NUCLEOTIDE SEQUENCE [LARGE SCALE GENOMIC DNA]</scope>
    <source>
        <strain evidence="3">KCTC 19812</strain>
    </source>
</reference>